<name>A0A1G4IQQ6_9SACH</name>
<dbReference type="EMBL" id="LT598462">
    <property type="protein sequence ID" value="SCU79037.1"/>
    <property type="molecule type" value="Genomic_DNA"/>
</dbReference>
<keyword evidence="3" id="KW-1185">Reference proteome</keyword>
<feature type="region of interest" description="Disordered" evidence="1">
    <location>
        <begin position="176"/>
        <end position="202"/>
    </location>
</feature>
<accession>A0A1G4IQQ6</accession>
<evidence type="ECO:0000313" key="3">
    <source>
        <dbReference type="Proteomes" id="UP000191024"/>
    </source>
</evidence>
<sequence>MSQRRRCAGQRMGSGWGPCVSRTSGASRARLECSIGPRRGQRSCRLARRADQGTIAYLMCSLGDMCSCPRRVPAGPAGIRSAACFSPRAALARNSGTHSTRQADAPAQGRESRACENAQRSVHAQRATDKERGISVRRCQWRPCGAQHGANLKSEQDLRPGRADVRWVAQRLARRLARRGPTAARQSSHVSARQSCLRPTPR</sequence>
<evidence type="ECO:0000256" key="1">
    <source>
        <dbReference type="SAM" id="MobiDB-lite"/>
    </source>
</evidence>
<dbReference type="AlphaFoldDB" id="A0A1G4IQQ6"/>
<protein>
    <submittedName>
        <fullName evidence="2">LAMI_0A07052g1_1</fullName>
    </submittedName>
</protein>
<gene>
    <name evidence="2" type="ORF">LAMI_0A07052G</name>
</gene>
<proteinExistence type="predicted"/>
<dbReference type="Proteomes" id="UP000191024">
    <property type="component" value="Chromosome A"/>
</dbReference>
<evidence type="ECO:0000313" key="2">
    <source>
        <dbReference type="EMBL" id="SCU79037.1"/>
    </source>
</evidence>
<reference evidence="2 3" key="1">
    <citation type="submission" date="2016-03" db="EMBL/GenBank/DDBJ databases">
        <authorList>
            <person name="Devillers H."/>
        </authorList>
    </citation>
    <scope>NUCLEOTIDE SEQUENCE [LARGE SCALE GENOMIC DNA]</scope>
    <source>
        <strain evidence="2">CBS 11717</strain>
    </source>
</reference>
<feature type="region of interest" description="Disordered" evidence="1">
    <location>
        <begin position="92"/>
        <end position="129"/>
    </location>
</feature>
<organism evidence="2 3">
    <name type="scientific">Lachancea mirantina</name>
    <dbReference type="NCBI Taxonomy" id="1230905"/>
    <lineage>
        <taxon>Eukaryota</taxon>
        <taxon>Fungi</taxon>
        <taxon>Dikarya</taxon>
        <taxon>Ascomycota</taxon>
        <taxon>Saccharomycotina</taxon>
        <taxon>Saccharomycetes</taxon>
        <taxon>Saccharomycetales</taxon>
        <taxon>Saccharomycetaceae</taxon>
        <taxon>Lachancea</taxon>
    </lineage>
</organism>